<keyword evidence="6 15" id="KW-0732">Signal</keyword>
<accession>A0ABV9LTK6</accession>
<evidence type="ECO:0000256" key="6">
    <source>
        <dbReference type="ARBA" id="ARBA00022729"/>
    </source>
</evidence>
<gene>
    <name evidence="18" type="ORF">ACFO4O_06715</name>
</gene>
<dbReference type="PANTHER" id="PTHR32552">
    <property type="entry name" value="FERRICHROME IRON RECEPTOR-RELATED"/>
    <property type="match status" value="1"/>
</dbReference>
<comment type="similarity">
    <text evidence="12 14">Belongs to the TonB-dependent receptor family.</text>
</comment>
<evidence type="ECO:0000259" key="16">
    <source>
        <dbReference type="Pfam" id="PF00593"/>
    </source>
</evidence>
<dbReference type="PROSITE" id="PS01156">
    <property type="entry name" value="TONB_DEPENDENT_REC_2"/>
    <property type="match status" value="1"/>
</dbReference>
<evidence type="ECO:0000256" key="5">
    <source>
        <dbReference type="ARBA" id="ARBA00022692"/>
    </source>
</evidence>
<keyword evidence="10 12" id="KW-0472">Membrane</keyword>
<dbReference type="EMBL" id="JBHSGU010000002">
    <property type="protein sequence ID" value="MFC4699842.1"/>
    <property type="molecule type" value="Genomic_DNA"/>
</dbReference>
<comment type="subcellular location">
    <subcellularLocation>
        <location evidence="1 12">Cell outer membrane</location>
        <topology evidence="1 12">Multi-pass membrane protein</topology>
    </subcellularLocation>
</comment>
<proteinExistence type="inferred from homology"/>
<keyword evidence="4" id="KW-0410">Iron transport</keyword>
<organism evidence="18 19">
    <name type="scientific">Glaciecola siphonariae</name>
    <dbReference type="NCBI Taxonomy" id="521012"/>
    <lineage>
        <taxon>Bacteria</taxon>
        <taxon>Pseudomonadati</taxon>
        <taxon>Pseudomonadota</taxon>
        <taxon>Gammaproteobacteria</taxon>
        <taxon>Alteromonadales</taxon>
        <taxon>Alteromonadaceae</taxon>
        <taxon>Glaciecola</taxon>
    </lineage>
</organism>
<keyword evidence="3 12" id="KW-1134">Transmembrane beta strand</keyword>
<dbReference type="RefSeq" id="WP_382406745.1">
    <property type="nucleotide sequence ID" value="NZ_JBHSGU010000002.1"/>
</dbReference>
<evidence type="ECO:0000256" key="11">
    <source>
        <dbReference type="ARBA" id="ARBA00023237"/>
    </source>
</evidence>
<evidence type="ECO:0000313" key="19">
    <source>
        <dbReference type="Proteomes" id="UP001595897"/>
    </source>
</evidence>
<evidence type="ECO:0000256" key="14">
    <source>
        <dbReference type="RuleBase" id="RU003357"/>
    </source>
</evidence>
<evidence type="ECO:0000313" key="18">
    <source>
        <dbReference type="EMBL" id="MFC4699842.1"/>
    </source>
</evidence>
<keyword evidence="18" id="KW-0675">Receptor</keyword>
<dbReference type="Pfam" id="PF07715">
    <property type="entry name" value="Plug"/>
    <property type="match status" value="1"/>
</dbReference>
<evidence type="ECO:0000256" key="2">
    <source>
        <dbReference type="ARBA" id="ARBA00022448"/>
    </source>
</evidence>
<evidence type="ECO:0000256" key="3">
    <source>
        <dbReference type="ARBA" id="ARBA00022452"/>
    </source>
</evidence>
<protein>
    <submittedName>
        <fullName evidence="18">TonB-dependent receptor</fullName>
    </submittedName>
</protein>
<dbReference type="SUPFAM" id="SSF56935">
    <property type="entry name" value="Porins"/>
    <property type="match status" value="1"/>
</dbReference>
<keyword evidence="19" id="KW-1185">Reference proteome</keyword>
<keyword evidence="7" id="KW-0408">Iron</keyword>
<keyword evidence="9 14" id="KW-0798">TonB box</keyword>
<evidence type="ECO:0000256" key="13">
    <source>
        <dbReference type="PROSITE-ProRule" id="PRU10144"/>
    </source>
</evidence>
<reference evidence="19" key="1">
    <citation type="journal article" date="2019" name="Int. J. Syst. Evol. Microbiol.">
        <title>The Global Catalogue of Microorganisms (GCM) 10K type strain sequencing project: providing services to taxonomists for standard genome sequencing and annotation.</title>
        <authorList>
            <consortium name="The Broad Institute Genomics Platform"/>
            <consortium name="The Broad Institute Genome Sequencing Center for Infectious Disease"/>
            <person name="Wu L."/>
            <person name="Ma J."/>
        </authorList>
    </citation>
    <scope>NUCLEOTIDE SEQUENCE [LARGE SCALE GENOMIC DNA]</scope>
    <source>
        <strain evidence="19">KACC 12507</strain>
    </source>
</reference>
<dbReference type="InterPro" id="IPR000531">
    <property type="entry name" value="Beta-barrel_TonB"/>
</dbReference>
<evidence type="ECO:0000259" key="17">
    <source>
        <dbReference type="Pfam" id="PF07715"/>
    </source>
</evidence>
<dbReference type="Pfam" id="PF00593">
    <property type="entry name" value="TonB_dep_Rec_b-barrel"/>
    <property type="match status" value="1"/>
</dbReference>
<feature type="domain" description="TonB-dependent receptor-like beta-barrel" evidence="16">
    <location>
        <begin position="234"/>
        <end position="673"/>
    </location>
</feature>
<dbReference type="InterPro" id="IPR039426">
    <property type="entry name" value="TonB-dep_rcpt-like"/>
</dbReference>
<dbReference type="InterPro" id="IPR010917">
    <property type="entry name" value="TonB_rcpt_CS"/>
</dbReference>
<feature type="signal peptide" evidence="15">
    <location>
        <begin position="1"/>
        <end position="35"/>
    </location>
</feature>
<feature type="short sequence motif" description="TonB C-terminal box" evidence="13">
    <location>
        <begin position="700"/>
        <end position="717"/>
    </location>
</feature>
<feature type="domain" description="TonB-dependent receptor plug" evidence="17">
    <location>
        <begin position="61"/>
        <end position="166"/>
    </location>
</feature>
<dbReference type="InterPro" id="IPR012910">
    <property type="entry name" value="Plug_dom"/>
</dbReference>
<keyword evidence="8" id="KW-0406">Ion transport</keyword>
<evidence type="ECO:0000256" key="9">
    <source>
        <dbReference type="ARBA" id="ARBA00023077"/>
    </source>
</evidence>
<dbReference type="Proteomes" id="UP001595897">
    <property type="component" value="Unassembled WGS sequence"/>
</dbReference>
<evidence type="ECO:0000256" key="7">
    <source>
        <dbReference type="ARBA" id="ARBA00023004"/>
    </source>
</evidence>
<dbReference type="PROSITE" id="PS52016">
    <property type="entry name" value="TONB_DEPENDENT_REC_3"/>
    <property type="match status" value="1"/>
</dbReference>
<keyword evidence="11 12" id="KW-0998">Cell outer membrane</keyword>
<evidence type="ECO:0000256" key="8">
    <source>
        <dbReference type="ARBA" id="ARBA00023065"/>
    </source>
</evidence>
<evidence type="ECO:0000256" key="12">
    <source>
        <dbReference type="PROSITE-ProRule" id="PRU01360"/>
    </source>
</evidence>
<evidence type="ECO:0000256" key="15">
    <source>
        <dbReference type="SAM" id="SignalP"/>
    </source>
</evidence>
<evidence type="ECO:0000256" key="10">
    <source>
        <dbReference type="ARBA" id="ARBA00023136"/>
    </source>
</evidence>
<name>A0ABV9LTK6_9ALTE</name>
<dbReference type="Gene3D" id="2.40.170.20">
    <property type="entry name" value="TonB-dependent receptor, beta-barrel domain"/>
    <property type="match status" value="1"/>
</dbReference>
<sequence>MTIKRNLRPSAKTRHFALDPLFCALAISSTYPALAQSSPEQIEEVERIEVSASLSNRDLYSLSGSNIVLSDAVLLDRQARHVQDVLAVVPNVNFTAGSSRGKFIQIRGIGERSQFSEPVNPSIGLLLDDIDISGLGSLATLYDLRQLEVLSGPQSVAVGVNSLGGVVKLLSTPAEEQNSGRFSASIAQNNAYQLGGAYGASLSDGLSIRASAQLNKDDGDVYNAFLDRDDTNNIDETTATFFINKTFKDSQQLGLNLYYFNIDNGYDAFSLDNDQVTQSDEPGFDRSDAVAGSIKYQHGFDNSLAKVVLTYLDGEFDYGYDEDWTYPAFHPFTYSSFDRYLRDVKRSSIEFTLSSRDTGLLNDASWVFGLNWRDATEDLLREYTFNSGDFVSQYKPQSASAFGQYSFALSQKLQLTLASRLERFRADYDDSDGFDESLDDTLVAGSISLDYRLDDSPDSGLSRGSIVYASLSRGYKAGGFNFDQRLSANNRTFAPEYNWNIETGIKGTLVEGLANYQLSAFYMRRQDAQVSDFATFENVLEDGSVVTAFADAIRNTDTGVNKGIELTSAWQLSDNWQINANVGYLDATFGDYTRIDGSFVPKQDQAQAPSYTFYLSSEWVLSDSWRYFVDVDAKDEFRFSDGHDERSPSTVVINTHLSWQHEHHEVRLWVKNLSDELIYTRGFGGFSNDPRDEYAFVEPYFQFGQPRQVGVSYEYQF</sequence>
<dbReference type="InterPro" id="IPR036942">
    <property type="entry name" value="Beta-barrel_TonB_sf"/>
</dbReference>
<keyword evidence="2 12" id="KW-0813">Transport</keyword>
<feature type="chain" id="PRO_5047028592" evidence="15">
    <location>
        <begin position="36"/>
        <end position="717"/>
    </location>
</feature>
<dbReference type="PANTHER" id="PTHR32552:SF81">
    <property type="entry name" value="TONB-DEPENDENT OUTER MEMBRANE RECEPTOR"/>
    <property type="match status" value="1"/>
</dbReference>
<evidence type="ECO:0000256" key="1">
    <source>
        <dbReference type="ARBA" id="ARBA00004571"/>
    </source>
</evidence>
<comment type="caution">
    <text evidence="18">The sequence shown here is derived from an EMBL/GenBank/DDBJ whole genome shotgun (WGS) entry which is preliminary data.</text>
</comment>
<keyword evidence="5 12" id="KW-0812">Transmembrane</keyword>
<evidence type="ECO:0000256" key="4">
    <source>
        <dbReference type="ARBA" id="ARBA00022496"/>
    </source>
</evidence>